<accession>G2KSC5</accession>
<keyword evidence="3" id="KW-0645">Protease</keyword>
<feature type="transmembrane region" description="Helical" evidence="1">
    <location>
        <begin position="194"/>
        <end position="215"/>
    </location>
</feature>
<feature type="transmembrane region" description="Helical" evidence="1">
    <location>
        <begin position="37"/>
        <end position="54"/>
    </location>
</feature>
<dbReference type="GO" id="GO:0080120">
    <property type="term" value="P:CAAX-box protein maturation"/>
    <property type="evidence" value="ECO:0007669"/>
    <property type="project" value="UniProtKB-ARBA"/>
</dbReference>
<keyword evidence="1" id="KW-0472">Membrane</keyword>
<dbReference type="Pfam" id="PF02517">
    <property type="entry name" value="Rce1-like"/>
    <property type="match status" value="1"/>
</dbReference>
<dbReference type="RefSeq" id="WP_014102432.1">
    <property type="nucleotide sequence ID" value="NC_016026.1"/>
</dbReference>
<dbReference type="STRING" id="856793.MICA_876"/>
<evidence type="ECO:0000259" key="2">
    <source>
        <dbReference type="Pfam" id="PF02517"/>
    </source>
</evidence>
<dbReference type="KEGG" id="mai:MICA_876"/>
<evidence type="ECO:0000313" key="4">
    <source>
        <dbReference type="Proteomes" id="UP000009286"/>
    </source>
</evidence>
<dbReference type="GO" id="GO:0006508">
    <property type="term" value="P:proteolysis"/>
    <property type="evidence" value="ECO:0007669"/>
    <property type="project" value="UniProtKB-KW"/>
</dbReference>
<keyword evidence="4" id="KW-1185">Reference proteome</keyword>
<dbReference type="GO" id="GO:0004175">
    <property type="term" value="F:endopeptidase activity"/>
    <property type="evidence" value="ECO:0007669"/>
    <property type="project" value="UniProtKB-ARBA"/>
</dbReference>
<gene>
    <name evidence="3" type="ordered locus">MICA_876</name>
</gene>
<dbReference type="HOGENOM" id="CLU_090980_0_0_5"/>
<keyword evidence="1" id="KW-0812">Transmembrane</keyword>
<dbReference type="Proteomes" id="UP000009286">
    <property type="component" value="Chromosome"/>
</dbReference>
<evidence type="ECO:0000256" key="1">
    <source>
        <dbReference type="SAM" id="Phobius"/>
    </source>
</evidence>
<dbReference type="OrthoDB" id="9805801at2"/>
<sequence>MMTRLRSLLSSKYYLAFEFAALFGGMPLLVLAIKDRGLMLTLLWIGSILTYLYVREHHGMDRNDSGLRAGLRPVLMRFALLAPIIAGMTWAFMPDQFLSLPLERTSLWVKIMVFYPLLSVWPQEMIYRTFLYNRYAPLFGRGNGFIAASALAFGFMHILFLNWVALAMTVIGGYLFARDYAKHQSLWLACIEHALYGCLIFTVGLGIFFYSGAAWGTP</sequence>
<feature type="transmembrane region" description="Helical" evidence="1">
    <location>
        <begin position="144"/>
        <end position="174"/>
    </location>
</feature>
<dbReference type="eggNOG" id="COG1266">
    <property type="taxonomic scope" value="Bacteria"/>
</dbReference>
<dbReference type="AlphaFoldDB" id="G2KSC5"/>
<feature type="transmembrane region" description="Helical" evidence="1">
    <location>
        <begin position="74"/>
        <end position="93"/>
    </location>
</feature>
<feature type="domain" description="CAAX prenyl protease 2/Lysostaphin resistance protein A-like" evidence="2">
    <location>
        <begin position="108"/>
        <end position="196"/>
    </location>
</feature>
<reference evidence="3 4" key="1">
    <citation type="journal article" date="2011" name="BMC Genomics">
        <title>Genomic insights into an obligate epibiotic bacterial predator: Micavibrio aeruginosavorus ARL-13.</title>
        <authorList>
            <person name="Wang Z."/>
            <person name="Kadouri D."/>
            <person name="Wu M."/>
        </authorList>
    </citation>
    <scope>NUCLEOTIDE SEQUENCE [LARGE SCALE GENOMIC DNA]</scope>
    <source>
        <strain evidence="3 4">ARL-13</strain>
    </source>
</reference>
<evidence type="ECO:0000313" key="3">
    <source>
        <dbReference type="EMBL" id="AEP09209.1"/>
    </source>
</evidence>
<protein>
    <submittedName>
        <fullName evidence="3">CAAX amino terminal protease family protein</fullName>
    </submittedName>
</protein>
<feature type="transmembrane region" description="Helical" evidence="1">
    <location>
        <begin position="12"/>
        <end position="31"/>
    </location>
</feature>
<proteinExistence type="predicted"/>
<name>G2KSC5_MICAA</name>
<dbReference type="EMBL" id="CP002382">
    <property type="protein sequence ID" value="AEP09209.1"/>
    <property type="molecule type" value="Genomic_DNA"/>
</dbReference>
<keyword evidence="1" id="KW-1133">Transmembrane helix</keyword>
<dbReference type="InterPro" id="IPR003675">
    <property type="entry name" value="Rce1/LyrA-like_dom"/>
</dbReference>
<keyword evidence="3" id="KW-0378">Hydrolase</keyword>
<organism evidence="3 4">
    <name type="scientific">Micavibrio aeruginosavorus (strain ARL-13)</name>
    <dbReference type="NCBI Taxonomy" id="856793"/>
    <lineage>
        <taxon>Bacteria</taxon>
        <taxon>Pseudomonadati</taxon>
        <taxon>Bdellovibrionota</taxon>
        <taxon>Bdellovibrionia</taxon>
        <taxon>Bdellovibrionales</taxon>
        <taxon>Pseudobdellovibrionaceae</taxon>
        <taxon>Micavibrio</taxon>
    </lineage>
</organism>